<comment type="caution">
    <text evidence="1">The sequence shown here is derived from an EMBL/GenBank/DDBJ whole genome shotgun (WGS) entry which is preliminary data.</text>
</comment>
<name>A0A4Y2R6J8_ARAVE</name>
<feature type="non-terminal residue" evidence="1">
    <location>
        <position position="87"/>
    </location>
</feature>
<accession>A0A4Y2R6J8</accession>
<gene>
    <name evidence="1" type="ORF">AVEN_56822_1</name>
</gene>
<evidence type="ECO:0000313" key="2">
    <source>
        <dbReference type="Proteomes" id="UP000499080"/>
    </source>
</evidence>
<proteinExistence type="predicted"/>
<dbReference type="OrthoDB" id="6437729at2759"/>
<organism evidence="1 2">
    <name type="scientific">Araneus ventricosus</name>
    <name type="common">Orbweaver spider</name>
    <name type="synonym">Epeira ventricosa</name>
    <dbReference type="NCBI Taxonomy" id="182803"/>
    <lineage>
        <taxon>Eukaryota</taxon>
        <taxon>Metazoa</taxon>
        <taxon>Ecdysozoa</taxon>
        <taxon>Arthropoda</taxon>
        <taxon>Chelicerata</taxon>
        <taxon>Arachnida</taxon>
        <taxon>Araneae</taxon>
        <taxon>Araneomorphae</taxon>
        <taxon>Entelegynae</taxon>
        <taxon>Araneoidea</taxon>
        <taxon>Araneidae</taxon>
        <taxon>Araneus</taxon>
    </lineage>
</organism>
<sequence>MKTLSDLCETKILGKILPGNKLKLYPATTEYHRQIQKHIKATSLKSHTFPLQEEKLLKVVIHVLTRNTDIEEIYQELKLEGFEEAKA</sequence>
<protein>
    <submittedName>
        <fullName evidence="1">Uncharacterized protein</fullName>
    </submittedName>
</protein>
<reference evidence="1 2" key="1">
    <citation type="journal article" date="2019" name="Sci. Rep.">
        <title>Orb-weaving spider Araneus ventricosus genome elucidates the spidroin gene catalogue.</title>
        <authorList>
            <person name="Kono N."/>
            <person name="Nakamura H."/>
            <person name="Ohtoshi R."/>
            <person name="Moran D.A.P."/>
            <person name="Shinohara A."/>
            <person name="Yoshida Y."/>
            <person name="Fujiwara M."/>
            <person name="Mori M."/>
            <person name="Tomita M."/>
            <person name="Arakawa K."/>
        </authorList>
    </citation>
    <scope>NUCLEOTIDE SEQUENCE [LARGE SCALE GENOMIC DNA]</scope>
</reference>
<evidence type="ECO:0000313" key="1">
    <source>
        <dbReference type="EMBL" id="GBN71291.1"/>
    </source>
</evidence>
<dbReference type="EMBL" id="BGPR01142866">
    <property type="protein sequence ID" value="GBN71291.1"/>
    <property type="molecule type" value="Genomic_DNA"/>
</dbReference>
<dbReference type="Proteomes" id="UP000499080">
    <property type="component" value="Unassembled WGS sequence"/>
</dbReference>
<keyword evidence="2" id="KW-1185">Reference proteome</keyword>
<dbReference type="AlphaFoldDB" id="A0A4Y2R6J8"/>